<dbReference type="AlphaFoldDB" id="A0A841GR02"/>
<dbReference type="InterPro" id="IPR003256">
    <property type="entry name" value="Ribosomal_uL24"/>
</dbReference>
<dbReference type="CDD" id="cd06089">
    <property type="entry name" value="KOW_RPL26"/>
    <property type="match status" value="1"/>
</dbReference>
<evidence type="ECO:0000256" key="1">
    <source>
        <dbReference type="ARBA" id="ARBA00010618"/>
    </source>
</evidence>
<dbReference type="InterPro" id="IPR041988">
    <property type="entry name" value="Ribosomal_uL24_KOW"/>
</dbReference>
<dbReference type="InterPro" id="IPR005824">
    <property type="entry name" value="KOW"/>
</dbReference>
<dbReference type="SUPFAM" id="SSF50104">
    <property type="entry name" value="Translation proteins SH3-like domain"/>
    <property type="match status" value="1"/>
</dbReference>
<protein>
    <recommendedName>
        <fullName evidence="4 5">Large ribosomal subunit protein uL24</fullName>
    </recommendedName>
</protein>
<evidence type="ECO:0000313" key="10">
    <source>
        <dbReference type="Proteomes" id="UP000582837"/>
    </source>
</evidence>
<evidence type="ECO:0000256" key="4">
    <source>
        <dbReference type="ARBA" id="ARBA00035206"/>
    </source>
</evidence>
<dbReference type="NCBIfam" id="TIGR01079">
    <property type="entry name" value="rplX_bact"/>
    <property type="match status" value="1"/>
</dbReference>
<evidence type="ECO:0000256" key="7">
    <source>
        <dbReference type="SAM" id="MobiDB-lite"/>
    </source>
</evidence>
<dbReference type="Proteomes" id="UP000582837">
    <property type="component" value="Unassembled WGS sequence"/>
</dbReference>
<keyword evidence="5" id="KW-0699">rRNA-binding</keyword>
<feature type="domain" description="KOW" evidence="8">
    <location>
        <begin position="5"/>
        <end position="32"/>
    </location>
</feature>
<evidence type="ECO:0000256" key="3">
    <source>
        <dbReference type="ARBA" id="ARBA00023274"/>
    </source>
</evidence>
<dbReference type="InterPro" id="IPR005825">
    <property type="entry name" value="Ribosomal_uL24_CS"/>
</dbReference>
<comment type="similarity">
    <text evidence="1 5 6">Belongs to the universal ribosomal protein uL24 family.</text>
</comment>
<evidence type="ECO:0000256" key="6">
    <source>
        <dbReference type="RuleBase" id="RU003477"/>
    </source>
</evidence>
<dbReference type="PANTHER" id="PTHR12903">
    <property type="entry name" value="MITOCHONDRIAL RIBOSOMAL PROTEIN L24"/>
    <property type="match status" value="1"/>
</dbReference>
<evidence type="ECO:0000313" key="9">
    <source>
        <dbReference type="EMBL" id="MBB6068649.1"/>
    </source>
</evidence>
<dbReference type="InterPro" id="IPR008991">
    <property type="entry name" value="Translation_prot_SH3-like_sf"/>
</dbReference>
<dbReference type="Pfam" id="PF00467">
    <property type="entry name" value="KOW"/>
    <property type="match status" value="1"/>
</dbReference>
<dbReference type="Gene3D" id="2.30.30.30">
    <property type="match status" value="1"/>
</dbReference>
<dbReference type="PROSITE" id="PS01108">
    <property type="entry name" value="RIBOSOMAL_L24"/>
    <property type="match status" value="1"/>
</dbReference>
<gene>
    <name evidence="5" type="primary">rplX</name>
    <name evidence="9" type="ORF">HNQ61_000260</name>
</gene>
<evidence type="ECO:0000256" key="2">
    <source>
        <dbReference type="ARBA" id="ARBA00022980"/>
    </source>
</evidence>
<dbReference type="GO" id="GO:0003735">
    <property type="term" value="F:structural constituent of ribosome"/>
    <property type="evidence" value="ECO:0007669"/>
    <property type="project" value="InterPro"/>
</dbReference>
<sequence length="108" mass="11962">MPKLNIRKGDRVKVISGNYKGQEGTVIRVEPDKSRVVVDGVNRRKRHMKPSQTNPEGGIVEFEAPIHVSNVMLLDPASGEPTRVRRAAGTDGKRERVAVRSGRVIPRV</sequence>
<dbReference type="HAMAP" id="MF_01326_B">
    <property type="entry name" value="Ribosomal_uL24_B"/>
    <property type="match status" value="1"/>
</dbReference>
<dbReference type="EMBL" id="JACHIA010000001">
    <property type="protein sequence ID" value="MBB6068649.1"/>
    <property type="molecule type" value="Genomic_DNA"/>
</dbReference>
<dbReference type="GO" id="GO:0019843">
    <property type="term" value="F:rRNA binding"/>
    <property type="evidence" value="ECO:0007669"/>
    <property type="project" value="UniProtKB-UniRule"/>
</dbReference>
<keyword evidence="5" id="KW-0694">RNA-binding</keyword>
<dbReference type="InterPro" id="IPR014722">
    <property type="entry name" value="Rib_uL2_dom2"/>
</dbReference>
<dbReference type="GO" id="GO:0005840">
    <property type="term" value="C:ribosome"/>
    <property type="evidence" value="ECO:0007669"/>
    <property type="project" value="UniProtKB-KW"/>
</dbReference>
<reference evidence="9 10" key="1">
    <citation type="submission" date="2020-08" db="EMBL/GenBank/DDBJ databases">
        <title>Genomic Encyclopedia of Type Strains, Phase IV (KMG-IV): sequencing the most valuable type-strain genomes for metagenomic binning, comparative biology and taxonomic classification.</title>
        <authorList>
            <person name="Goeker M."/>
        </authorList>
    </citation>
    <scope>NUCLEOTIDE SEQUENCE [LARGE SCALE GENOMIC DNA]</scope>
    <source>
        <strain evidence="9 10">DSM 29007</strain>
    </source>
</reference>
<keyword evidence="10" id="KW-1185">Reference proteome</keyword>
<keyword evidence="2 5" id="KW-0689">Ribosomal protein</keyword>
<dbReference type="SMART" id="SM00739">
    <property type="entry name" value="KOW"/>
    <property type="match status" value="1"/>
</dbReference>
<comment type="function">
    <text evidence="5">One of the proteins that surrounds the polypeptide exit tunnel on the outside of the subunit.</text>
</comment>
<evidence type="ECO:0000259" key="8">
    <source>
        <dbReference type="SMART" id="SM00739"/>
    </source>
</evidence>
<feature type="region of interest" description="Disordered" evidence="7">
    <location>
        <begin position="80"/>
        <end position="108"/>
    </location>
</feature>
<keyword evidence="3 5" id="KW-0687">Ribonucleoprotein</keyword>
<dbReference type="Pfam" id="PF17136">
    <property type="entry name" value="ribosomal_L24"/>
    <property type="match status" value="1"/>
</dbReference>
<organism evidence="9 10">
    <name type="scientific">Longimicrobium terrae</name>
    <dbReference type="NCBI Taxonomy" id="1639882"/>
    <lineage>
        <taxon>Bacteria</taxon>
        <taxon>Pseudomonadati</taxon>
        <taxon>Gemmatimonadota</taxon>
        <taxon>Longimicrobiia</taxon>
        <taxon>Longimicrobiales</taxon>
        <taxon>Longimicrobiaceae</taxon>
        <taxon>Longimicrobium</taxon>
    </lineage>
</organism>
<evidence type="ECO:0000256" key="5">
    <source>
        <dbReference type="HAMAP-Rule" id="MF_01326"/>
    </source>
</evidence>
<comment type="caution">
    <text evidence="9">The sequence shown here is derived from an EMBL/GenBank/DDBJ whole genome shotgun (WGS) entry which is preliminary data.</text>
</comment>
<accession>A0A841GR02</accession>
<dbReference type="RefSeq" id="WP_170030920.1">
    <property type="nucleotide sequence ID" value="NZ_JABDTL010000001.1"/>
</dbReference>
<dbReference type="GO" id="GO:0006412">
    <property type="term" value="P:translation"/>
    <property type="evidence" value="ECO:0007669"/>
    <property type="project" value="UniProtKB-UniRule"/>
</dbReference>
<name>A0A841GR02_9BACT</name>
<dbReference type="InterPro" id="IPR057264">
    <property type="entry name" value="Ribosomal_uL24_C"/>
</dbReference>
<comment type="function">
    <text evidence="5">One of two assembly initiator proteins, it binds directly to the 5'-end of the 23S rRNA, where it nucleates assembly of the 50S subunit.</text>
</comment>
<proteinExistence type="inferred from homology"/>
<comment type="subunit">
    <text evidence="5">Part of the 50S ribosomal subunit.</text>
</comment>
<dbReference type="GO" id="GO:1990904">
    <property type="term" value="C:ribonucleoprotein complex"/>
    <property type="evidence" value="ECO:0007669"/>
    <property type="project" value="UniProtKB-KW"/>
</dbReference>